<feature type="compositionally biased region" description="Polar residues" evidence="1">
    <location>
        <begin position="85"/>
        <end position="96"/>
    </location>
</feature>
<dbReference type="PANTHER" id="PTHR33675:SF1">
    <property type="entry name" value="HOLOCARBOXYLASE SYNTHETASE"/>
    <property type="match status" value="1"/>
</dbReference>
<name>G3MSJ3_AMBMU</name>
<accession>G3MSJ3</accession>
<protein>
    <submittedName>
        <fullName evidence="2">Uncharacterized protein</fullName>
    </submittedName>
</protein>
<feature type="region of interest" description="Disordered" evidence="1">
    <location>
        <begin position="138"/>
        <end position="161"/>
    </location>
</feature>
<dbReference type="PANTHER" id="PTHR33675">
    <property type="entry name" value="NUCLEAR RECEPTOR FAMILY 2 GROUP C PROTEIN"/>
    <property type="match status" value="1"/>
</dbReference>
<organism evidence="2">
    <name type="scientific">Amblyomma maculatum</name>
    <name type="common">Gulf Coast tick</name>
    <dbReference type="NCBI Taxonomy" id="34609"/>
    <lineage>
        <taxon>Eukaryota</taxon>
        <taxon>Metazoa</taxon>
        <taxon>Ecdysozoa</taxon>
        <taxon>Arthropoda</taxon>
        <taxon>Chelicerata</taxon>
        <taxon>Arachnida</taxon>
        <taxon>Acari</taxon>
        <taxon>Parasitiformes</taxon>
        <taxon>Ixodida</taxon>
        <taxon>Ixodoidea</taxon>
        <taxon>Ixodidae</taxon>
        <taxon>Amblyomminae</taxon>
        <taxon>Amblyomma</taxon>
    </lineage>
</organism>
<evidence type="ECO:0000313" key="2">
    <source>
        <dbReference type="EMBL" id="AEO36461.1"/>
    </source>
</evidence>
<dbReference type="EMBL" id="JO844844">
    <property type="protein sequence ID" value="AEO36461.1"/>
    <property type="molecule type" value="mRNA"/>
</dbReference>
<evidence type="ECO:0000256" key="1">
    <source>
        <dbReference type="SAM" id="MobiDB-lite"/>
    </source>
</evidence>
<dbReference type="InterPro" id="IPR016549">
    <property type="entry name" value="UCP009193"/>
</dbReference>
<dbReference type="AlphaFoldDB" id="G3MSJ3"/>
<proteinExistence type="evidence at transcript level"/>
<feature type="region of interest" description="Disordered" evidence="1">
    <location>
        <begin position="70"/>
        <end position="96"/>
    </location>
</feature>
<sequence length="161" mass="17837">MYSTFCSAANSLSQIYTHAMNHQKLSFHAGERHAMEKLYQWILRQHEEASRVTAADIVAYLQHEMDCEGEDTPMSLRSQAPHHLSQPTVHNTSLQPSLGSFAQATVGLAPRASHIDQAKNSVFSNALSSPIRRSLQSCHLPQEGEYYPDNDLDTGNGSPDS</sequence>
<dbReference type="PIRSF" id="PIRSF009193">
    <property type="entry name" value="UCP009193"/>
    <property type="match status" value="1"/>
</dbReference>
<reference evidence="2" key="1">
    <citation type="journal article" date="2011" name="PLoS ONE">
        <title>A deep insight into the sialotranscriptome of the gulf coast tick, Amblyomma maculatum.</title>
        <authorList>
            <person name="Karim S."/>
            <person name="Singh P."/>
            <person name="Ribeiro J.M."/>
        </authorList>
    </citation>
    <scope>NUCLEOTIDE SEQUENCE</scope>
    <source>
        <tissue evidence="2">Salivary gland</tissue>
    </source>
</reference>